<dbReference type="PANTHER" id="PTHR46484:SF8">
    <property type="entry name" value="B-CELL RECEPTOR CD22-LIKE-RELATED"/>
    <property type="match status" value="1"/>
</dbReference>
<dbReference type="SMART" id="SM00409">
    <property type="entry name" value="IG"/>
    <property type="match status" value="3"/>
</dbReference>
<accession>A0A8D3D3Y7</accession>
<dbReference type="Pfam" id="PF13895">
    <property type="entry name" value="Ig_2"/>
    <property type="match status" value="2"/>
</dbReference>
<name>A0A8D3D3Y7_SCOMX</name>
<feature type="domain" description="Ig-like" evidence="1">
    <location>
        <begin position="230"/>
        <end position="294"/>
    </location>
</feature>
<dbReference type="GeneTree" id="ENSGT01150000286924"/>
<feature type="domain" description="Ig-like" evidence="1">
    <location>
        <begin position="301"/>
        <end position="385"/>
    </location>
</feature>
<reference evidence="2" key="1">
    <citation type="submission" date="2023-05" db="EMBL/GenBank/DDBJ databases">
        <title>High-quality long-read genome of Scophthalmus maximus.</title>
        <authorList>
            <person name="Lien S."/>
            <person name="Martinez P."/>
        </authorList>
    </citation>
    <scope>NUCLEOTIDE SEQUENCE [LARGE SCALE GENOMIC DNA]</scope>
</reference>
<dbReference type="InterPro" id="IPR003598">
    <property type="entry name" value="Ig_sub2"/>
</dbReference>
<evidence type="ECO:0000259" key="1">
    <source>
        <dbReference type="PROSITE" id="PS50835"/>
    </source>
</evidence>
<dbReference type="InterPro" id="IPR013783">
    <property type="entry name" value="Ig-like_fold"/>
</dbReference>
<proteinExistence type="predicted"/>
<dbReference type="AlphaFoldDB" id="A0A8D3D3Y7"/>
<dbReference type="SUPFAM" id="SSF48726">
    <property type="entry name" value="Immunoglobulin"/>
    <property type="match status" value="3"/>
</dbReference>
<dbReference type="PROSITE" id="PS50835">
    <property type="entry name" value="IG_LIKE"/>
    <property type="match status" value="3"/>
</dbReference>
<sequence>MLNFVLCQKWAVTLPQKVEGLSGSCVVIPCSFTLPPEQNKHLDDSCKVIWKRGFGRTKVFDSSLAGASASLNVLQGSLTGNLREKNCTTVFNNLPSKHSDSYYFRLECNSPLKPALNPSTLEVEEGTPVRLNCSTVAPCPVLPPVLSWTPSKGDIEESAERRSLTSVLNFTASHLHNGQKISCNILYNRQGGKSDLLFEKSLTLRVNCKSTPLSRLLLNNLNVMTCEKFGSSVSLFCRSRANPPVANYTWYKDNEEDGEDGSILFLSSVNTSHNGDYHCEAKNALGDESSATIQLDIQYPPKNTSVRVDPTGPVLDGSSVTLTCTSIGNPAVLNFTWFRVAARQIKVVGSKPDFTFNVTKLSEDQYYCEALNVHGAEYSEPLSFSVAPEILPSSRCIKILSNFRCTCDGQGNPLPSMIWELAGEPVNPSPDITVGEVPMGIFGIRNVISGRLDKNMPSLLCYSVNSLGSDSFAFNVSASETQLGIGIYRMLFLYLTSFFFDLICF</sequence>
<reference evidence="2" key="2">
    <citation type="submission" date="2025-08" db="UniProtKB">
        <authorList>
            <consortium name="Ensembl"/>
        </authorList>
    </citation>
    <scope>IDENTIFICATION</scope>
</reference>
<evidence type="ECO:0000313" key="2">
    <source>
        <dbReference type="Ensembl" id="ENSSMAP00000054245.1"/>
    </source>
</evidence>
<dbReference type="InterPro" id="IPR007110">
    <property type="entry name" value="Ig-like_dom"/>
</dbReference>
<dbReference type="Gene3D" id="2.60.40.10">
    <property type="entry name" value="Immunoglobulins"/>
    <property type="match status" value="4"/>
</dbReference>
<dbReference type="Ensembl" id="ENSSMAT00000056168.1">
    <property type="protein sequence ID" value="ENSSMAP00000054245.1"/>
    <property type="gene ID" value="ENSSMAG00000004765.2"/>
</dbReference>
<dbReference type="PANTHER" id="PTHR46484">
    <property type="entry name" value="SI:CH211-171H4.5-RELATED"/>
    <property type="match status" value="1"/>
</dbReference>
<feature type="domain" description="Ig-like" evidence="1">
    <location>
        <begin position="114"/>
        <end position="203"/>
    </location>
</feature>
<dbReference type="InterPro" id="IPR036179">
    <property type="entry name" value="Ig-like_dom_sf"/>
</dbReference>
<dbReference type="CDD" id="cd00096">
    <property type="entry name" value="Ig"/>
    <property type="match status" value="1"/>
</dbReference>
<dbReference type="SMART" id="SM00408">
    <property type="entry name" value="IGc2"/>
    <property type="match status" value="2"/>
</dbReference>
<organism evidence="2 3">
    <name type="scientific">Scophthalmus maximus</name>
    <name type="common">Turbot</name>
    <name type="synonym">Psetta maxima</name>
    <dbReference type="NCBI Taxonomy" id="52904"/>
    <lineage>
        <taxon>Eukaryota</taxon>
        <taxon>Metazoa</taxon>
        <taxon>Chordata</taxon>
        <taxon>Craniata</taxon>
        <taxon>Vertebrata</taxon>
        <taxon>Euteleostomi</taxon>
        <taxon>Actinopterygii</taxon>
        <taxon>Neopterygii</taxon>
        <taxon>Teleostei</taxon>
        <taxon>Neoteleostei</taxon>
        <taxon>Acanthomorphata</taxon>
        <taxon>Carangaria</taxon>
        <taxon>Pleuronectiformes</taxon>
        <taxon>Pleuronectoidei</taxon>
        <taxon>Scophthalmidae</taxon>
        <taxon>Scophthalmus</taxon>
    </lineage>
</organism>
<dbReference type="InterPro" id="IPR003599">
    <property type="entry name" value="Ig_sub"/>
</dbReference>
<protein>
    <recommendedName>
        <fullName evidence="1">Ig-like domain-containing protein</fullName>
    </recommendedName>
</protein>
<dbReference type="Proteomes" id="UP000694558">
    <property type="component" value="Chromosome 1"/>
</dbReference>
<evidence type="ECO:0000313" key="3">
    <source>
        <dbReference type="Proteomes" id="UP000694558"/>
    </source>
</evidence>